<dbReference type="Proteomes" id="UP000008281">
    <property type="component" value="Unassembled WGS sequence"/>
</dbReference>
<sequence length="506" mass="56186">MIFPMFSLPLSHTRILACSHGNHEREGPLSASALCDMFLFSLVLISSLCSANIQDVCYPSVVRHRIDSVFPTTRLFCVAKRSDEWDYSDVEIVNDADQWNEFSKSRLKSEKPYSDDSLEGLYFGNPTEIRLFKLPASIIESGFCSGTQSVELRRNVSFTCKPLVTSDMISQCTENSFLNALSLFGNGDFIERTDNKSIQIPRLIPEQLRSPVWNGSACNSVLRSVILLFHTNETNINGVEVYVEYSNLPGNVDNNWFEQEFSVRWIPVIRNNEETNSSAPGIGYKAGEQSLCSGSLPVPFAVPTLGNCYSAEVSPSSVLFLRPIISVCTIPTTDCEDARAKARSFYEQVYPSEFVSSLSEDAPPAIVGRVNVTWEEVSSSSEYTKIRCLQLSPSSSSCRLPVSSLLQVYYSKQGSTKNHREIIVAGNVQLLLDDIPYKPGQSIRMPISISFTDVTSPPKNVFAALPYIDIRLPHDFFYPFISSSVSVSSSLSCLTVFLICLILLGV</sequence>
<dbReference type="PANTHER" id="PTHR14611">
    <property type="entry name" value="TECTONIC FAMILY MEMBER"/>
    <property type="match status" value="1"/>
</dbReference>
<evidence type="ECO:0000313" key="2">
    <source>
        <dbReference type="EMBL" id="EFO92885.1"/>
    </source>
</evidence>
<evidence type="ECO:0000256" key="1">
    <source>
        <dbReference type="SAM" id="Phobius"/>
    </source>
</evidence>
<dbReference type="STRING" id="31234.E3M648"/>
<dbReference type="eggNOG" id="KOG1652">
    <property type="taxonomic scope" value="Eukaryota"/>
</dbReference>
<keyword evidence="3" id="KW-1185">Reference proteome</keyword>
<organism evidence="3">
    <name type="scientific">Caenorhabditis remanei</name>
    <name type="common">Caenorhabditis vulgaris</name>
    <dbReference type="NCBI Taxonomy" id="31234"/>
    <lineage>
        <taxon>Eukaryota</taxon>
        <taxon>Metazoa</taxon>
        <taxon>Ecdysozoa</taxon>
        <taxon>Nematoda</taxon>
        <taxon>Chromadorea</taxon>
        <taxon>Rhabditida</taxon>
        <taxon>Rhabditina</taxon>
        <taxon>Rhabditomorpha</taxon>
        <taxon>Rhabditoidea</taxon>
        <taxon>Rhabditidae</taxon>
        <taxon>Peloderinae</taxon>
        <taxon>Caenorhabditis</taxon>
    </lineage>
</organism>
<dbReference type="InterPro" id="IPR040354">
    <property type="entry name" value="TCTN1-3"/>
</dbReference>
<keyword evidence="1" id="KW-1133">Transmembrane helix</keyword>
<dbReference type="PANTHER" id="PTHR14611:SF2">
    <property type="entry name" value="TECTONIC"/>
    <property type="match status" value="1"/>
</dbReference>
<dbReference type="GO" id="GO:0060271">
    <property type="term" value="P:cilium assembly"/>
    <property type="evidence" value="ECO:0007669"/>
    <property type="project" value="TreeGrafter"/>
</dbReference>
<keyword evidence="1" id="KW-0472">Membrane</keyword>
<keyword evidence="1" id="KW-0812">Transmembrane</keyword>
<dbReference type="GO" id="GO:0035869">
    <property type="term" value="C:ciliary transition zone"/>
    <property type="evidence" value="ECO:0007669"/>
    <property type="project" value="TreeGrafter"/>
</dbReference>
<dbReference type="AlphaFoldDB" id="E3M648"/>
<name>E3M648_CAERE</name>
<evidence type="ECO:0000313" key="3">
    <source>
        <dbReference type="Proteomes" id="UP000008281"/>
    </source>
</evidence>
<proteinExistence type="predicted"/>
<reference evidence="2" key="1">
    <citation type="submission" date="2007-07" db="EMBL/GenBank/DDBJ databases">
        <title>PCAP assembly of the Caenorhabditis remanei genome.</title>
        <authorList>
            <consortium name="The Caenorhabditis remanei Sequencing Consortium"/>
            <person name="Wilson R.K."/>
        </authorList>
    </citation>
    <scope>NUCLEOTIDE SEQUENCE [LARGE SCALE GENOMIC DNA]</scope>
    <source>
        <strain evidence="2">PB4641</strain>
    </source>
</reference>
<gene>
    <name evidence="2" type="ORF">CRE_10252</name>
</gene>
<accession>E3M648</accession>
<dbReference type="EMBL" id="DS268426">
    <property type="protein sequence ID" value="EFO92885.1"/>
    <property type="molecule type" value="Genomic_DNA"/>
</dbReference>
<feature type="transmembrane region" description="Helical" evidence="1">
    <location>
        <begin position="476"/>
        <end position="504"/>
    </location>
</feature>
<dbReference type="HOGENOM" id="CLU_538882_0_0_1"/>
<dbReference type="OrthoDB" id="2104337at2759"/>
<dbReference type="InParanoid" id="E3M648"/>
<dbReference type="OMA" id="IDIRLPH"/>
<protein>
    <submittedName>
        <fullName evidence="2">Uncharacterized protein</fullName>
    </submittedName>
</protein>
<dbReference type="FunCoup" id="E3M648">
    <property type="interactions" value="126"/>
</dbReference>